<comment type="caution">
    <text evidence="1">The sequence shown here is derived from an EMBL/GenBank/DDBJ whole genome shotgun (WGS) entry which is preliminary data.</text>
</comment>
<proteinExistence type="predicted"/>
<evidence type="ECO:0000313" key="2">
    <source>
        <dbReference type="Proteomes" id="UP000562929"/>
    </source>
</evidence>
<name>A0A8H4Q7P2_9HYPO</name>
<evidence type="ECO:0000313" key="1">
    <source>
        <dbReference type="EMBL" id="KAF4589059.1"/>
    </source>
</evidence>
<organism evidence="1 2">
    <name type="scientific">Ophiocordyceps camponoti-floridani</name>
    <dbReference type="NCBI Taxonomy" id="2030778"/>
    <lineage>
        <taxon>Eukaryota</taxon>
        <taxon>Fungi</taxon>
        <taxon>Dikarya</taxon>
        <taxon>Ascomycota</taxon>
        <taxon>Pezizomycotina</taxon>
        <taxon>Sordariomycetes</taxon>
        <taxon>Hypocreomycetidae</taxon>
        <taxon>Hypocreales</taxon>
        <taxon>Ophiocordycipitaceae</taxon>
        <taxon>Ophiocordyceps</taxon>
    </lineage>
</organism>
<reference evidence="1 2" key="1">
    <citation type="journal article" date="2020" name="G3 (Bethesda)">
        <title>Genetic Underpinnings of Host Manipulation by Ophiocordyceps as Revealed by Comparative Transcriptomics.</title>
        <authorList>
            <person name="Will I."/>
            <person name="Das B."/>
            <person name="Trinh T."/>
            <person name="Brachmann A."/>
            <person name="Ohm R.A."/>
            <person name="de Bekker C."/>
        </authorList>
    </citation>
    <scope>NUCLEOTIDE SEQUENCE [LARGE SCALE GENOMIC DNA]</scope>
    <source>
        <strain evidence="1 2">EC05</strain>
    </source>
</reference>
<protein>
    <submittedName>
        <fullName evidence="1">Uncharacterized protein</fullName>
    </submittedName>
</protein>
<dbReference type="OrthoDB" id="2349272at2759"/>
<sequence length="144" mass="16286">MLESVNFRFMRNQSPGRAGQGTVNMQMCNFNLKWARELNKDSFPNVTAEINCPEKECKNKATCDQVLDTVLETERGQFSSLAWFYDTQCNEPLIKEALRNDVSACSDYLKKCIGVDPNNEDRVSRNDKAFKAFGVADATECVPL</sequence>
<keyword evidence="2" id="KW-1185">Reference proteome</keyword>
<accession>A0A8H4Q7P2</accession>
<gene>
    <name evidence="1" type="ORF">GQ602_002948</name>
</gene>
<dbReference type="EMBL" id="JAACLJ010000003">
    <property type="protein sequence ID" value="KAF4589059.1"/>
    <property type="molecule type" value="Genomic_DNA"/>
</dbReference>
<dbReference type="AlphaFoldDB" id="A0A8H4Q7P2"/>
<dbReference type="Proteomes" id="UP000562929">
    <property type="component" value="Unassembled WGS sequence"/>
</dbReference>